<dbReference type="Pfam" id="PF07907">
    <property type="entry name" value="YibE_F"/>
    <property type="match status" value="1"/>
</dbReference>
<feature type="transmembrane region" description="Helical" evidence="1">
    <location>
        <begin position="62"/>
        <end position="80"/>
    </location>
</feature>
<comment type="caution">
    <text evidence="2">The sequence shown here is derived from an EMBL/GenBank/DDBJ whole genome shotgun (WGS) entry which is preliminary data.</text>
</comment>
<dbReference type="Proteomes" id="UP000294919">
    <property type="component" value="Unassembled WGS sequence"/>
</dbReference>
<reference evidence="2 3" key="1">
    <citation type="submission" date="2019-03" db="EMBL/GenBank/DDBJ databases">
        <title>Genomic Encyclopedia of Type Strains, Phase IV (KMG-IV): sequencing the most valuable type-strain genomes for metagenomic binning, comparative biology and taxonomic classification.</title>
        <authorList>
            <person name="Goeker M."/>
        </authorList>
    </citation>
    <scope>NUCLEOTIDE SEQUENCE [LARGE SCALE GENOMIC DNA]</scope>
    <source>
        <strain evidence="2 3">DSM 102940</strain>
    </source>
</reference>
<dbReference type="InterPro" id="IPR012507">
    <property type="entry name" value="YibE_F"/>
</dbReference>
<evidence type="ECO:0000313" key="2">
    <source>
        <dbReference type="EMBL" id="TCO72698.1"/>
    </source>
</evidence>
<dbReference type="OrthoDB" id="5753718at2"/>
<feature type="transmembrane region" description="Helical" evidence="1">
    <location>
        <begin position="86"/>
        <end position="107"/>
    </location>
</feature>
<dbReference type="EMBL" id="SLWV01000017">
    <property type="protein sequence ID" value="TCO72698.1"/>
    <property type="molecule type" value="Genomic_DNA"/>
</dbReference>
<accession>A0A4R2KRD7</accession>
<evidence type="ECO:0000313" key="3">
    <source>
        <dbReference type="Proteomes" id="UP000294919"/>
    </source>
</evidence>
<organism evidence="2 3">
    <name type="scientific">Marinisporobacter balticus</name>
    <dbReference type="NCBI Taxonomy" id="2018667"/>
    <lineage>
        <taxon>Bacteria</taxon>
        <taxon>Bacillati</taxon>
        <taxon>Bacillota</taxon>
        <taxon>Clostridia</taxon>
        <taxon>Peptostreptococcales</taxon>
        <taxon>Thermotaleaceae</taxon>
        <taxon>Marinisporobacter</taxon>
    </lineage>
</organism>
<feature type="transmembrane region" description="Helical" evidence="1">
    <location>
        <begin position="37"/>
        <end position="55"/>
    </location>
</feature>
<sequence>MFKNKFTPWIYMMGMLLIFHLIVPHLAIDRLLKEKISLLYLFVIFLGGLLIVGGFKGLKAIFTLIFTIWAIVKVLLPMILKGYNPIVVSTCICAVVIIITLLIVCGINKKTLSAIIGTTGGVIIAGVLSLMIGSMANLTGLGNEESVHLILYSKNIDFKGLLFSGIIIGSLGATMDVGMSVASAMHEIKQASPKITTDALISAGMNVGRDIMGTMSNTLILAYVGSSLNLMLLLSTYDISLIQIITRDHIASEVIRALAGSIGLIFTIPLTAIVSGVLSKSEQVDRWLGKINFKHFMIKRE</sequence>
<evidence type="ECO:0000256" key="1">
    <source>
        <dbReference type="SAM" id="Phobius"/>
    </source>
</evidence>
<dbReference type="PANTHER" id="PTHR41771:SF1">
    <property type="entry name" value="MEMBRANE PROTEIN"/>
    <property type="match status" value="1"/>
</dbReference>
<feature type="transmembrane region" description="Helical" evidence="1">
    <location>
        <begin position="114"/>
        <end position="141"/>
    </location>
</feature>
<proteinExistence type="predicted"/>
<keyword evidence="3" id="KW-1185">Reference proteome</keyword>
<dbReference type="PANTHER" id="PTHR41771">
    <property type="entry name" value="MEMBRANE PROTEIN-RELATED"/>
    <property type="match status" value="1"/>
</dbReference>
<feature type="transmembrane region" description="Helical" evidence="1">
    <location>
        <begin position="257"/>
        <end position="278"/>
    </location>
</feature>
<keyword evidence="1" id="KW-0812">Transmembrane</keyword>
<protein>
    <submittedName>
        <fullName evidence="2">YibE/F-like protein</fullName>
    </submittedName>
</protein>
<dbReference type="AlphaFoldDB" id="A0A4R2KRD7"/>
<keyword evidence="1" id="KW-0472">Membrane</keyword>
<feature type="transmembrane region" description="Helical" evidence="1">
    <location>
        <begin position="219"/>
        <end position="237"/>
    </location>
</feature>
<gene>
    <name evidence="2" type="ORF">EV214_11763</name>
</gene>
<feature type="transmembrane region" description="Helical" evidence="1">
    <location>
        <begin position="161"/>
        <end position="185"/>
    </location>
</feature>
<name>A0A4R2KRD7_9FIRM</name>
<keyword evidence="1" id="KW-1133">Transmembrane helix</keyword>
<dbReference type="RefSeq" id="WP_132246111.1">
    <property type="nucleotide sequence ID" value="NZ_SLWV01000017.1"/>
</dbReference>